<evidence type="ECO:0000259" key="1">
    <source>
        <dbReference type="Pfam" id="PF26215"/>
    </source>
</evidence>
<keyword evidence="2" id="KW-1185">Reference proteome</keyword>
<evidence type="ECO:0000313" key="2">
    <source>
        <dbReference type="Proteomes" id="UP000050795"/>
    </source>
</evidence>
<dbReference type="Proteomes" id="UP000050795">
    <property type="component" value="Unassembled WGS sequence"/>
</dbReference>
<evidence type="ECO:0000313" key="3">
    <source>
        <dbReference type="WBParaSite" id="TREG1_119030.1"/>
    </source>
</evidence>
<proteinExistence type="predicted"/>
<reference evidence="3" key="2">
    <citation type="submission" date="2023-11" db="UniProtKB">
        <authorList>
            <consortium name="WormBaseParasite"/>
        </authorList>
    </citation>
    <scope>IDENTIFICATION</scope>
</reference>
<reference evidence="2" key="1">
    <citation type="submission" date="2022-06" db="EMBL/GenBank/DDBJ databases">
        <authorList>
            <person name="Berger JAMES D."/>
            <person name="Berger JAMES D."/>
        </authorList>
    </citation>
    <scope>NUCLEOTIDE SEQUENCE [LARGE SCALE GENOMIC DNA]</scope>
</reference>
<sequence length="159" mass="18808">MQCLEDGSLQKSIYRKPTWKGKYLHFNSFCPNSFKCRLVKTLYYNRARRICSIEKLEEEFEFLEKILKSNGYPQRFISKYGRFEVTNVKQITVGKKPICIQLDYKGENIAAMINRRLSTSLVRGYPAAKVVLWCDQKPIDILLLLTPTVYIQIYMYLRE</sequence>
<dbReference type="AlphaFoldDB" id="A0AA85J2B2"/>
<dbReference type="InterPro" id="IPR058912">
    <property type="entry name" value="HTH_animal"/>
</dbReference>
<organism evidence="2 3">
    <name type="scientific">Trichobilharzia regenti</name>
    <name type="common">Nasal bird schistosome</name>
    <dbReference type="NCBI Taxonomy" id="157069"/>
    <lineage>
        <taxon>Eukaryota</taxon>
        <taxon>Metazoa</taxon>
        <taxon>Spiralia</taxon>
        <taxon>Lophotrochozoa</taxon>
        <taxon>Platyhelminthes</taxon>
        <taxon>Trematoda</taxon>
        <taxon>Digenea</taxon>
        <taxon>Strigeidida</taxon>
        <taxon>Schistosomatoidea</taxon>
        <taxon>Schistosomatidae</taxon>
        <taxon>Trichobilharzia</taxon>
    </lineage>
</organism>
<dbReference type="Pfam" id="PF26215">
    <property type="entry name" value="HTH_animal"/>
    <property type="match status" value="1"/>
</dbReference>
<protein>
    <recommendedName>
        <fullName evidence="1">Helix-turn-helix domain-containing protein</fullName>
    </recommendedName>
</protein>
<accession>A0AA85J2B2</accession>
<feature type="domain" description="Helix-turn-helix" evidence="1">
    <location>
        <begin position="23"/>
        <end position="79"/>
    </location>
</feature>
<dbReference type="WBParaSite" id="TREG1_119030.1">
    <property type="protein sequence ID" value="TREG1_119030.1"/>
    <property type="gene ID" value="TREG1_119030"/>
</dbReference>
<name>A0AA85J2B2_TRIRE</name>